<reference evidence="1 2" key="1">
    <citation type="submission" date="2016-02" db="EMBL/GenBank/DDBJ databases">
        <title>Genome analysis of coral dinoflagellate symbionts highlights evolutionary adaptations to a symbiotic lifestyle.</title>
        <authorList>
            <person name="Aranda M."/>
            <person name="Li Y."/>
            <person name="Liew Y.J."/>
            <person name="Baumgarten S."/>
            <person name="Simakov O."/>
            <person name="Wilson M."/>
            <person name="Piel J."/>
            <person name="Ashoor H."/>
            <person name="Bougouffa S."/>
            <person name="Bajic V.B."/>
            <person name="Ryu T."/>
            <person name="Ravasi T."/>
            <person name="Bayer T."/>
            <person name="Micklem G."/>
            <person name="Kim H."/>
            <person name="Bhak J."/>
            <person name="Lajeunesse T.C."/>
            <person name="Voolstra C.R."/>
        </authorList>
    </citation>
    <scope>NUCLEOTIDE SEQUENCE [LARGE SCALE GENOMIC DNA]</scope>
    <source>
        <strain evidence="1 2">CCMP2467</strain>
    </source>
</reference>
<name>A0A1Q9C6E7_SYMMI</name>
<accession>A0A1Q9C6E7</accession>
<gene>
    <name evidence="1" type="ORF">AK812_SmicGene41324</name>
</gene>
<dbReference type="OrthoDB" id="447674at2759"/>
<sequence>MRSCTRANHEAEAQAKKELLQAAAEAFHGAPNRAVKRRIRQRLHKKLGTILNREQFEKAMDRFWTLEEEHEVIEEVIEVGYTGCTWERALSEKVELPVVRTFIQFDTCPREHLRRSKSVPR</sequence>
<dbReference type="Proteomes" id="UP000186817">
    <property type="component" value="Unassembled WGS sequence"/>
</dbReference>
<evidence type="ECO:0000313" key="1">
    <source>
        <dbReference type="EMBL" id="OLP78491.1"/>
    </source>
</evidence>
<dbReference type="EMBL" id="LSRX01001604">
    <property type="protein sequence ID" value="OLP78491.1"/>
    <property type="molecule type" value="Genomic_DNA"/>
</dbReference>
<protein>
    <submittedName>
        <fullName evidence="1">Uncharacterized protein</fullName>
    </submittedName>
</protein>
<organism evidence="1 2">
    <name type="scientific">Symbiodinium microadriaticum</name>
    <name type="common">Dinoflagellate</name>
    <name type="synonym">Zooxanthella microadriatica</name>
    <dbReference type="NCBI Taxonomy" id="2951"/>
    <lineage>
        <taxon>Eukaryota</taxon>
        <taxon>Sar</taxon>
        <taxon>Alveolata</taxon>
        <taxon>Dinophyceae</taxon>
        <taxon>Suessiales</taxon>
        <taxon>Symbiodiniaceae</taxon>
        <taxon>Symbiodinium</taxon>
    </lineage>
</organism>
<keyword evidence="2" id="KW-1185">Reference proteome</keyword>
<comment type="caution">
    <text evidence="1">The sequence shown here is derived from an EMBL/GenBank/DDBJ whole genome shotgun (WGS) entry which is preliminary data.</text>
</comment>
<evidence type="ECO:0000313" key="2">
    <source>
        <dbReference type="Proteomes" id="UP000186817"/>
    </source>
</evidence>
<dbReference type="AlphaFoldDB" id="A0A1Q9C6E7"/>
<proteinExistence type="predicted"/>